<dbReference type="GO" id="GO:0004331">
    <property type="term" value="F:fructose-2,6-bisphosphate 2-phosphatase activity"/>
    <property type="evidence" value="ECO:0007669"/>
    <property type="project" value="UniProtKB-EC"/>
</dbReference>
<dbReference type="PANTHER" id="PTHR46517">
    <property type="entry name" value="FRUCTOSE-2,6-BISPHOSPHATASE TIGAR"/>
    <property type="match status" value="1"/>
</dbReference>
<dbReference type="AlphaFoldDB" id="A0A8J2KDK1"/>
<evidence type="ECO:0000313" key="9">
    <source>
        <dbReference type="Proteomes" id="UP000708208"/>
    </source>
</evidence>
<dbReference type="OrthoDB" id="8275317at2759"/>
<feature type="binding site" evidence="7">
    <location>
        <begin position="85"/>
        <end position="88"/>
    </location>
    <ligand>
        <name>substrate</name>
    </ligand>
</feature>
<feature type="binding site" evidence="7">
    <location>
        <position position="58"/>
    </location>
    <ligand>
        <name>substrate</name>
    </ligand>
</feature>
<sequence>MHYFTIVRHGQTPVNVINHVQSRTGGELTPLGVNMAKSLGRYLKNEIFTRILSSDLHRCRLTTENIISQMTVETPPVEYTKILRERDYGDWEFLPGQVTQDKRIEMNLPKEKDFQVDVPNGESYQDCLLRAGRLFSGICKIVDESSESIDENILAVSHGTFINTFVDYLMSSPLLEIKNETTGPIPPMLNTCRTRLAISKSGDQKRTVTITHLFNADHLKDCAA</sequence>
<keyword evidence="2" id="KW-0378">Hydrolase</keyword>
<gene>
    <name evidence="8" type="ORF">AFUS01_LOCUS26445</name>
</gene>
<evidence type="ECO:0000256" key="2">
    <source>
        <dbReference type="ARBA" id="ARBA00022801"/>
    </source>
</evidence>
<dbReference type="InterPro" id="IPR001345">
    <property type="entry name" value="PG/BPGM_mutase_AS"/>
</dbReference>
<dbReference type="GO" id="GO:0045820">
    <property type="term" value="P:negative regulation of glycolytic process"/>
    <property type="evidence" value="ECO:0007669"/>
    <property type="project" value="TreeGrafter"/>
</dbReference>
<dbReference type="InterPro" id="IPR051695">
    <property type="entry name" value="Phosphoglycerate_Mutase"/>
</dbReference>
<feature type="active site" description="Tele-phosphohistidine intermediate" evidence="6">
    <location>
        <position position="9"/>
    </location>
</feature>
<comment type="caution">
    <text evidence="8">The sequence shown here is derived from an EMBL/GenBank/DDBJ whole genome shotgun (WGS) entry which is preliminary data.</text>
</comment>
<dbReference type="PROSITE" id="PS00175">
    <property type="entry name" value="PG_MUTASE"/>
    <property type="match status" value="1"/>
</dbReference>
<feature type="active site" description="Proton donor/acceptor" evidence="6">
    <location>
        <position position="85"/>
    </location>
</feature>
<feature type="binding site" evidence="7">
    <location>
        <begin position="8"/>
        <end position="15"/>
    </location>
    <ligand>
        <name>substrate</name>
    </ligand>
</feature>
<evidence type="ECO:0000256" key="6">
    <source>
        <dbReference type="PIRSR" id="PIRSR613078-1"/>
    </source>
</evidence>
<dbReference type="InterPro" id="IPR013078">
    <property type="entry name" value="His_Pase_superF_clade-1"/>
</dbReference>
<dbReference type="Proteomes" id="UP000708208">
    <property type="component" value="Unassembled WGS sequence"/>
</dbReference>
<evidence type="ECO:0000256" key="7">
    <source>
        <dbReference type="PIRSR" id="PIRSR613078-2"/>
    </source>
</evidence>
<accession>A0A8J2KDK1</accession>
<evidence type="ECO:0000256" key="1">
    <source>
        <dbReference type="ARBA" id="ARBA00000464"/>
    </source>
</evidence>
<keyword evidence="9" id="KW-1185">Reference proteome</keyword>
<comment type="similarity">
    <text evidence="3">Belongs to the phosphoglycerate mutase family.</text>
</comment>
<protein>
    <recommendedName>
        <fullName evidence="4">Fructose-2,6-bisphosphatase TIGAR</fullName>
    </recommendedName>
    <alternativeName>
        <fullName evidence="5">TP53-induced glycolysis and apoptosis regulator</fullName>
    </alternativeName>
</protein>
<reference evidence="8" key="1">
    <citation type="submission" date="2021-06" db="EMBL/GenBank/DDBJ databases">
        <authorList>
            <person name="Hodson N. C."/>
            <person name="Mongue J. A."/>
            <person name="Jaron S. K."/>
        </authorList>
    </citation>
    <scope>NUCLEOTIDE SEQUENCE</scope>
</reference>
<dbReference type="CDD" id="cd07067">
    <property type="entry name" value="HP_PGM_like"/>
    <property type="match status" value="1"/>
</dbReference>
<dbReference type="PANTHER" id="PTHR46517:SF1">
    <property type="entry name" value="FRUCTOSE-2,6-BISPHOSPHATASE TIGAR"/>
    <property type="match status" value="1"/>
</dbReference>
<dbReference type="SMART" id="SM00855">
    <property type="entry name" value="PGAM"/>
    <property type="match status" value="1"/>
</dbReference>
<proteinExistence type="inferred from homology"/>
<dbReference type="GO" id="GO:0043456">
    <property type="term" value="P:regulation of pentose-phosphate shunt"/>
    <property type="evidence" value="ECO:0007669"/>
    <property type="project" value="TreeGrafter"/>
</dbReference>
<dbReference type="GO" id="GO:0005829">
    <property type="term" value="C:cytosol"/>
    <property type="evidence" value="ECO:0007669"/>
    <property type="project" value="TreeGrafter"/>
</dbReference>
<organism evidence="8 9">
    <name type="scientific">Allacma fusca</name>
    <dbReference type="NCBI Taxonomy" id="39272"/>
    <lineage>
        <taxon>Eukaryota</taxon>
        <taxon>Metazoa</taxon>
        <taxon>Ecdysozoa</taxon>
        <taxon>Arthropoda</taxon>
        <taxon>Hexapoda</taxon>
        <taxon>Collembola</taxon>
        <taxon>Symphypleona</taxon>
        <taxon>Sminthuridae</taxon>
        <taxon>Allacma</taxon>
    </lineage>
</organism>
<evidence type="ECO:0000256" key="3">
    <source>
        <dbReference type="ARBA" id="ARBA00038362"/>
    </source>
</evidence>
<comment type="catalytic activity">
    <reaction evidence="1">
        <text>beta-D-fructose 2,6-bisphosphate + H2O = beta-D-fructose 6-phosphate + phosphate</text>
        <dbReference type="Rhea" id="RHEA:17289"/>
        <dbReference type="ChEBI" id="CHEBI:15377"/>
        <dbReference type="ChEBI" id="CHEBI:43474"/>
        <dbReference type="ChEBI" id="CHEBI:57634"/>
        <dbReference type="ChEBI" id="CHEBI:58579"/>
        <dbReference type="EC" id="3.1.3.46"/>
    </reaction>
</comment>
<name>A0A8J2KDK1_9HEXA</name>
<evidence type="ECO:0000313" key="8">
    <source>
        <dbReference type="EMBL" id="CAG7815791.1"/>
    </source>
</evidence>
<dbReference type="EMBL" id="CAJVCH010352480">
    <property type="protein sequence ID" value="CAG7815791.1"/>
    <property type="molecule type" value="Genomic_DNA"/>
</dbReference>
<evidence type="ECO:0000256" key="4">
    <source>
        <dbReference type="ARBA" id="ARBA00040907"/>
    </source>
</evidence>
<evidence type="ECO:0000256" key="5">
    <source>
        <dbReference type="ARBA" id="ARBA00042275"/>
    </source>
</evidence>
<dbReference type="Pfam" id="PF00300">
    <property type="entry name" value="His_Phos_1"/>
    <property type="match status" value="1"/>
</dbReference>